<evidence type="ECO:0000313" key="1">
    <source>
        <dbReference type="EMBL" id="OQE01838.1"/>
    </source>
</evidence>
<gene>
    <name evidence="1" type="ORF">PENSOL_c003G06950</name>
</gene>
<keyword evidence="2" id="KW-1185">Reference proteome</keyword>
<dbReference type="Proteomes" id="UP000191612">
    <property type="component" value="Unassembled WGS sequence"/>
</dbReference>
<organism evidence="1 2">
    <name type="scientific">Penicillium solitum</name>
    <dbReference type="NCBI Taxonomy" id="60172"/>
    <lineage>
        <taxon>Eukaryota</taxon>
        <taxon>Fungi</taxon>
        <taxon>Dikarya</taxon>
        <taxon>Ascomycota</taxon>
        <taxon>Pezizomycotina</taxon>
        <taxon>Eurotiomycetes</taxon>
        <taxon>Eurotiomycetidae</taxon>
        <taxon>Eurotiales</taxon>
        <taxon>Aspergillaceae</taxon>
        <taxon>Penicillium</taxon>
    </lineage>
</organism>
<evidence type="ECO:0000313" key="2">
    <source>
        <dbReference type="Proteomes" id="UP000191612"/>
    </source>
</evidence>
<dbReference type="EMBL" id="MDYO01000003">
    <property type="protein sequence ID" value="OQE01838.1"/>
    <property type="molecule type" value="Genomic_DNA"/>
</dbReference>
<protein>
    <submittedName>
        <fullName evidence="1">Uncharacterized protein</fullName>
    </submittedName>
</protein>
<reference evidence="2" key="1">
    <citation type="journal article" date="2017" name="Nat. Microbiol.">
        <title>Global analysis of biosynthetic gene clusters reveals vast potential of secondary metabolite production in Penicillium species.</title>
        <authorList>
            <person name="Nielsen J.C."/>
            <person name="Grijseels S."/>
            <person name="Prigent S."/>
            <person name="Ji B."/>
            <person name="Dainat J."/>
            <person name="Nielsen K.F."/>
            <person name="Frisvad J.C."/>
            <person name="Workman M."/>
            <person name="Nielsen J."/>
        </authorList>
    </citation>
    <scope>NUCLEOTIDE SEQUENCE [LARGE SCALE GENOMIC DNA]</scope>
    <source>
        <strain evidence="2">IBT 29525</strain>
    </source>
</reference>
<comment type="caution">
    <text evidence="1">The sequence shown here is derived from an EMBL/GenBank/DDBJ whole genome shotgun (WGS) entry which is preliminary data.</text>
</comment>
<dbReference type="AlphaFoldDB" id="A0A1V6RJY3"/>
<name>A0A1V6RJY3_9EURO</name>
<accession>A0A1V6RJY3</accession>
<sequence length="252" mass="29350">MSTISEENSIFDFEVSDNEIDMAKLVPKLKDASNWRKWDAQMNEIKMSPAPIYENPSHNSVKALLFKEAKANKDKEIHITEDAIEARSIQVVTSNLELRKHHADGKEKWERANNRAFLQFVSTLGPEALSMVHHITNVREVYLELKDVYWNPSHIATYRRVKKFVNLRCKRGDSYIFVMRFNKALGNYTAFVGNMTPMQEPNHFKRAVPGNPRCRVFILNLTMNEEDPDLMDQVYQDFVVAVRVHQMFSRSL</sequence>
<proteinExistence type="predicted"/>